<organism evidence="1">
    <name type="scientific">Haptolina ericina</name>
    <dbReference type="NCBI Taxonomy" id="156174"/>
    <lineage>
        <taxon>Eukaryota</taxon>
        <taxon>Haptista</taxon>
        <taxon>Haptophyta</taxon>
        <taxon>Prymnesiophyceae</taxon>
        <taxon>Prymnesiales</taxon>
        <taxon>Prymnesiaceae</taxon>
        <taxon>Haptolina</taxon>
    </lineage>
</organism>
<evidence type="ECO:0008006" key="2">
    <source>
        <dbReference type="Google" id="ProtNLM"/>
    </source>
</evidence>
<dbReference type="AlphaFoldDB" id="A0A7S3ER23"/>
<reference evidence="1" key="1">
    <citation type="submission" date="2021-01" db="EMBL/GenBank/DDBJ databases">
        <authorList>
            <person name="Corre E."/>
            <person name="Pelletier E."/>
            <person name="Niang G."/>
            <person name="Scheremetjew M."/>
            <person name="Finn R."/>
            <person name="Kale V."/>
            <person name="Holt S."/>
            <person name="Cochrane G."/>
            <person name="Meng A."/>
            <person name="Brown T."/>
            <person name="Cohen L."/>
        </authorList>
    </citation>
    <scope>NUCLEOTIDE SEQUENCE</scope>
    <source>
        <strain evidence="1">CCMP281</strain>
    </source>
</reference>
<sequence length="227" mass="25002">MMDVLSFDATGWPRLTTNTSAPSVGPATLPPTEASVLAQQAPYASVMDGYTSYTILPGIDLHERGHFAQGDGPSSEGVVSWDNDTWCHGPTPSEKALLQKADTHTADTVFAYHDKVEQHLEWFKRGAFTSYMHNVRCNATMNATSVEADLYWYKHCAPGPGVSAYTLLTEKQISTSSCRQECDATASCVAFVMDAAERTCYIMGPQHGFLDHESYFRFPYDDTHGLP</sequence>
<accession>A0A7S3ER23</accession>
<gene>
    <name evidence="1" type="ORF">HERI1096_LOCUS3245</name>
</gene>
<evidence type="ECO:0000313" key="1">
    <source>
        <dbReference type="EMBL" id="CAE0102588.1"/>
    </source>
</evidence>
<protein>
    <recommendedName>
        <fullName evidence="2">Apple domain-containing protein</fullName>
    </recommendedName>
</protein>
<name>A0A7S3ER23_9EUKA</name>
<proteinExistence type="predicted"/>
<dbReference type="EMBL" id="HBHX01005976">
    <property type="protein sequence ID" value="CAE0102588.1"/>
    <property type="molecule type" value="Transcribed_RNA"/>
</dbReference>